<dbReference type="InterPro" id="IPR022123">
    <property type="entry name" value="DUF3658"/>
</dbReference>
<dbReference type="InterPro" id="IPR014973">
    <property type="entry name" value="DUF1835"/>
</dbReference>
<dbReference type="AlphaFoldDB" id="A0A2K4MIP5"/>
<feature type="domain" description="DUF3658" evidence="2">
    <location>
        <begin position="170"/>
        <end position="259"/>
    </location>
</feature>
<evidence type="ECO:0000313" key="4">
    <source>
        <dbReference type="Proteomes" id="UP000236416"/>
    </source>
</evidence>
<evidence type="ECO:0000259" key="1">
    <source>
        <dbReference type="Pfam" id="PF08874"/>
    </source>
</evidence>
<name>A0A2K4MIP5_9NEIS</name>
<proteinExistence type="predicted"/>
<sequence>MLGSVCIQSTLMMTPLRHLCWGDSAAGNLKQRNRLLGLSQPITAMMEDFRIGELADADAAMPRQRIAWLKRLWAAQWWYEAEEYETPLLLHQAECHGQLLEALQAPAPLVIWIGNNAHDRLMLAMAASVAAPATPLLAADITGQVAFQHEGHYAVAMCPPEALLDIKPVELDPAARASLATQWAHWKTREAGWRETASDGGIIQYPLDHLDPLLLARLSRSPQSASRVVGEVMGTHSGLVPDNFLFWRLDALRQAGQVVFTPVDGPKPQSPLVALA</sequence>
<evidence type="ECO:0008006" key="5">
    <source>
        <dbReference type="Google" id="ProtNLM"/>
    </source>
</evidence>
<dbReference type="Proteomes" id="UP000236416">
    <property type="component" value="Unassembled WGS sequence"/>
</dbReference>
<feature type="domain" description="DUF1835" evidence="1">
    <location>
        <begin position="18"/>
        <end position="127"/>
    </location>
</feature>
<dbReference type="EMBL" id="PPTF01000098">
    <property type="protein sequence ID" value="POA96869.1"/>
    <property type="molecule type" value="Genomic_DNA"/>
</dbReference>
<dbReference type="Pfam" id="PF08874">
    <property type="entry name" value="DUF1835"/>
    <property type="match status" value="1"/>
</dbReference>
<evidence type="ECO:0000259" key="2">
    <source>
        <dbReference type="Pfam" id="PF12395"/>
    </source>
</evidence>
<reference evidence="3 4" key="1">
    <citation type="submission" date="2018-01" db="EMBL/GenBank/DDBJ databases">
        <title>Genomic Sequence of Chromobacterium MWU13-2610 from wild cranberry bogs within the Cape Cod National Seashore.</title>
        <authorList>
            <person name="O'Hara-Hanley K."/>
            <person name="Soby S."/>
            <person name="Harrison A."/>
        </authorList>
    </citation>
    <scope>NUCLEOTIDE SEQUENCE [LARGE SCALE GENOMIC DNA]</scope>
    <source>
        <strain evidence="3 4">MWU13-2610</strain>
    </source>
</reference>
<accession>A0A2K4MIP5</accession>
<protein>
    <recommendedName>
        <fullName evidence="5">DUF1835 domain-containing protein</fullName>
    </recommendedName>
</protein>
<comment type="caution">
    <text evidence="3">The sequence shown here is derived from an EMBL/GenBank/DDBJ whole genome shotgun (WGS) entry which is preliminary data.</text>
</comment>
<gene>
    <name evidence="3" type="ORF">C2134_20205</name>
</gene>
<keyword evidence="4" id="KW-1185">Reference proteome</keyword>
<evidence type="ECO:0000313" key="3">
    <source>
        <dbReference type="EMBL" id="POA96869.1"/>
    </source>
</evidence>
<organism evidence="3 4">
    <name type="scientific">Chromobacterium sinusclupearum</name>
    <dbReference type="NCBI Taxonomy" id="2077146"/>
    <lineage>
        <taxon>Bacteria</taxon>
        <taxon>Pseudomonadati</taxon>
        <taxon>Pseudomonadota</taxon>
        <taxon>Betaproteobacteria</taxon>
        <taxon>Neisseriales</taxon>
        <taxon>Chromobacteriaceae</taxon>
        <taxon>Chromobacterium</taxon>
    </lineage>
</organism>
<dbReference type="Pfam" id="PF12395">
    <property type="entry name" value="DUF3658"/>
    <property type="match status" value="1"/>
</dbReference>